<comment type="catalytic activity">
    <reaction evidence="10 11">
        <text>L-glutamyl-tRNA(Gln) + L-glutamine + ATP + H2O = L-glutaminyl-tRNA(Gln) + L-glutamate + ADP + phosphate + H(+)</text>
        <dbReference type="Rhea" id="RHEA:17521"/>
        <dbReference type="Rhea" id="RHEA-COMP:9681"/>
        <dbReference type="Rhea" id="RHEA-COMP:9684"/>
        <dbReference type="ChEBI" id="CHEBI:15377"/>
        <dbReference type="ChEBI" id="CHEBI:15378"/>
        <dbReference type="ChEBI" id="CHEBI:29985"/>
        <dbReference type="ChEBI" id="CHEBI:30616"/>
        <dbReference type="ChEBI" id="CHEBI:43474"/>
        <dbReference type="ChEBI" id="CHEBI:58359"/>
        <dbReference type="ChEBI" id="CHEBI:78520"/>
        <dbReference type="ChEBI" id="CHEBI:78521"/>
        <dbReference type="ChEBI" id="CHEBI:456216"/>
        <dbReference type="EC" id="6.3.5.7"/>
    </reaction>
</comment>
<evidence type="ECO:0000256" key="6">
    <source>
        <dbReference type="ARBA" id="ARBA00022598"/>
    </source>
</evidence>
<dbReference type="InterPro" id="IPR020556">
    <property type="entry name" value="Amidase_CS"/>
</dbReference>
<evidence type="ECO:0000256" key="7">
    <source>
        <dbReference type="ARBA" id="ARBA00022741"/>
    </source>
</evidence>
<proteinExistence type="inferred from homology"/>
<protein>
    <recommendedName>
        <fullName evidence="5 11">Glutamyl-tRNA(Gln) amidotransferase subunit A</fullName>
        <shortName evidence="11">Glu-ADT subunit A</shortName>
        <ecNumber evidence="4 11">6.3.5.7</ecNumber>
    </recommendedName>
</protein>
<keyword evidence="7 11" id="KW-0547">Nucleotide-binding</keyword>
<evidence type="ECO:0000256" key="1">
    <source>
        <dbReference type="ARBA" id="ARBA00003871"/>
    </source>
</evidence>
<keyword evidence="8 11" id="KW-0067">ATP-binding</keyword>
<dbReference type="RefSeq" id="WP_284311865.1">
    <property type="nucleotide sequence ID" value="NZ_BSPC01000015.1"/>
</dbReference>
<dbReference type="InterPro" id="IPR036928">
    <property type="entry name" value="AS_sf"/>
</dbReference>
<dbReference type="SUPFAM" id="SSF75304">
    <property type="entry name" value="Amidase signature (AS) enzymes"/>
    <property type="match status" value="1"/>
</dbReference>
<evidence type="ECO:0000256" key="2">
    <source>
        <dbReference type="ARBA" id="ARBA00008069"/>
    </source>
</evidence>
<comment type="function">
    <text evidence="1">Hydrolyzes indole-3-acetamide (IAM) into indole-3-acetic acid (IAA).</text>
</comment>
<name>A0ABQ6CFF4_9HYPH</name>
<reference evidence="14" key="1">
    <citation type="journal article" date="2019" name="Int. J. Syst. Evol. Microbiol.">
        <title>The Global Catalogue of Microorganisms (GCM) 10K type strain sequencing project: providing services to taxonomists for standard genome sequencing and annotation.</title>
        <authorList>
            <consortium name="The Broad Institute Genomics Platform"/>
            <consortium name="The Broad Institute Genome Sequencing Center for Infectious Disease"/>
            <person name="Wu L."/>
            <person name="Ma J."/>
        </authorList>
    </citation>
    <scope>NUCLEOTIDE SEQUENCE [LARGE SCALE GENOMIC DNA]</scope>
    <source>
        <strain evidence="14">NBRC 101365</strain>
    </source>
</reference>
<comment type="similarity">
    <text evidence="2 11">Belongs to the amidase family. GatA subfamily.</text>
</comment>
<gene>
    <name evidence="11 13" type="primary">gatA</name>
    <name evidence="13" type="ORF">GCM10007874_20200</name>
</gene>
<keyword evidence="6 11" id="KW-0436">Ligase</keyword>
<dbReference type="InterPro" id="IPR004412">
    <property type="entry name" value="GatA"/>
</dbReference>
<dbReference type="HAMAP" id="MF_00120">
    <property type="entry name" value="GatA"/>
    <property type="match status" value="1"/>
</dbReference>
<comment type="caution">
    <text evidence="13">The sequence shown here is derived from an EMBL/GenBank/DDBJ whole genome shotgun (WGS) entry which is preliminary data.</text>
</comment>
<organism evidence="13 14">
    <name type="scientific">Labrys miyagiensis</name>
    <dbReference type="NCBI Taxonomy" id="346912"/>
    <lineage>
        <taxon>Bacteria</taxon>
        <taxon>Pseudomonadati</taxon>
        <taxon>Pseudomonadota</taxon>
        <taxon>Alphaproteobacteria</taxon>
        <taxon>Hyphomicrobiales</taxon>
        <taxon>Xanthobacteraceae</taxon>
        <taxon>Labrys</taxon>
    </lineage>
</organism>
<comment type="function">
    <text evidence="11">Allows the formation of correctly charged Gln-tRNA(Gln) through the transamidation of misacylated Glu-tRNA(Gln) in organisms which lack glutaminyl-tRNA synthetase. The reaction takes place in the presence of glutamine and ATP through an activated gamma-phospho-Glu-tRNA(Gln).</text>
</comment>
<keyword evidence="9 11" id="KW-0648">Protein biosynthesis</keyword>
<comment type="subunit">
    <text evidence="3 11">Heterotrimer of A, B and C subunits.</text>
</comment>
<dbReference type="Gene3D" id="3.90.1300.10">
    <property type="entry name" value="Amidase signature (AS) domain"/>
    <property type="match status" value="1"/>
</dbReference>
<feature type="active site" description="Charge relay system" evidence="11">
    <location>
        <position position="78"/>
    </location>
</feature>
<dbReference type="InterPro" id="IPR000120">
    <property type="entry name" value="Amidase"/>
</dbReference>
<dbReference type="EMBL" id="BSPC01000015">
    <property type="protein sequence ID" value="GLS19003.1"/>
    <property type="molecule type" value="Genomic_DNA"/>
</dbReference>
<evidence type="ECO:0000256" key="5">
    <source>
        <dbReference type="ARBA" id="ARBA00014428"/>
    </source>
</evidence>
<evidence type="ECO:0000256" key="10">
    <source>
        <dbReference type="ARBA" id="ARBA00047407"/>
    </source>
</evidence>
<evidence type="ECO:0000256" key="4">
    <source>
        <dbReference type="ARBA" id="ARBA00012739"/>
    </source>
</evidence>
<feature type="domain" description="Amidase" evidence="12">
    <location>
        <begin position="25"/>
        <end position="145"/>
    </location>
</feature>
<keyword evidence="14" id="KW-1185">Reference proteome</keyword>
<evidence type="ECO:0000256" key="11">
    <source>
        <dbReference type="HAMAP-Rule" id="MF_00120"/>
    </source>
</evidence>
<dbReference type="PANTHER" id="PTHR11895:SF151">
    <property type="entry name" value="GLUTAMYL-TRNA(GLN) AMIDOTRANSFERASE SUBUNIT A"/>
    <property type="match status" value="1"/>
</dbReference>
<evidence type="ECO:0000256" key="8">
    <source>
        <dbReference type="ARBA" id="ARBA00022840"/>
    </source>
</evidence>
<dbReference type="PANTHER" id="PTHR11895">
    <property type="entry name" value="TRANSAMIDASE"/>
    <property type="match status" value="1"/>
</dbReference>
<dbReference type="Pfam" id="PF01425">
    <property type="entry name" value="Amidase"/>
    <property type="match status" value="2"/>
</dbReference>
<sequence length="512" mass="54302">MSHITDLTLAEIRDGLKAKSFTSAEATKAYLDAIEKARGLNAYVLETPEQALAMAAKADARLAKGEGGPLEGVPLGIKDLFATEGVRTTACSHIIDNFVPTYESTVTSQLWRDGAVMLGKINNDEFAMGSSNETSAFGPVVSPWLPPNWSAEQGREKLATARANGRTPNGFLVPGGSSGGSAAAVAARLCPGATGTDTGGSIRQPAAFTGIAGIKPTYGRCSRWGIVAFASSLDQAGPFGQTVRDCAIMLKSMAGHDPKDTTSMDLAVPDYEAAIGKSVKGKVIGIPKEYRVDGMSAEIDALWQKGIDWLRDAGAEIREISLPHTKYALPAYYIVAPAECSSNLARYDGVRYGERVAGREITELYEKTRAAGFGAEVKRRILIGTYVLSAGYYDAYYVRAQKIRTLIKRDFELAYADGVDAILTPATPSPAFGIGEKAGADPVEMYLNDVFTVTVNMAGLPGIAVPAGLSSEGLPLGLQLIGRAFDEETLFTIGHAIEQAAGSLGKPQNWWA</sequence>
<dbReference type="InterPro" id="IPR023631">
    <property type="entry name" value="Amidase_dom"/>
</dbReference>
<evidence type="ECO:0000256" key="9">
    <source>
        <dbReference type="ARBA" id="ARBA00022917"/>
    </source>
</evidence>
<accession>A0ABQ6CFF4</accession>
<dbReference type="PROSITE" id="PS00571">
    <property type="entry name" value="AMIDASES"/>
    <property type="match status" value="1"/>
</dbReference>
<feature type="active site" description="Charge relay system" evidence="11">
    <location>
        <position position="177"/>
    </location>
</feature>
<evidence type="ECO:0000256" key="3">
    <source>
        <dbReference type="ARBA" id="ARBA00011123"/>
    </source>
</evidence>
<evidence type="ECO:0000259" key="12">
    <source>
        <dbReference type="Pfam" id="PF01425"/>
    </source>
</evidence>
<feature type="active site" description="Acyl-ester intermediate" evidence="11">
    <location>
        <position position="201"/>
    </location>
</feature>
<feature type="domain" description="Amidase" evidence="12">
    <location>
        <begin position="172"/>
        <end position="490"/>
    </location>
</feature>
<evidence type="ECO:0000313" key="14">
    <source>
        <dbReference type="Proteomes" id="UP001156882"/>
    </source>
</evidence>
<dbReference type="Proteomes" id="UP001156882">
    <property type="component" value="Unassembled WGS sequence"/>
</dbReference>
<evidence type="ECO:0000313" key="13">
    <source>
        <dbReference type="EMBL" id="GLS19003.1"/>
    </source>
</evidence>
<dbReference type="EC" id="6.3.5.7" evidence="4 11"/>